<sequence>MAAFVYLSKEVLSGFDNYKYSAIDTSPVSNYICHPFWNSCVKIVPLWIAPNVLTLTGFLLLLLNFVVMTYYDPHFYAACRDHPDHPPIPNWVWLMGAINTFLAHTLDGIDGKQARRTKSSSPLGELFDHGLDSWATLFLPVAVFCIFGRGEHGVSVFRVFLCVVGIMMCFVISHWEKYNTGVLFLPWGYDIGQIAMTAVYLITFIGGHDFWKFRLPLVNWSPAEAFEISLYLGFIILTYPFTFYNIYRAYKDKSGKMLSFSEGMRPLVSTLILFCLMIYWAYASSCDILELQPRLFYWTTGTAFSHIACYLIIAQMSNTRCELINTSLLPLITIVCLVGVLHLGITEVYLLWAYCIYISVKHVMFGVYVVREMCQHFQIQAFSLSKINAKVNSNSHKDK</sequence>
<keyword evidence="4 6" id="KW-0472">Membrane</keyword>
<feature type="transmembrane region" description="Helical" evidence="6">
    <location>
        <begin position="52"/>
        <end position="71"/>
    </location>
</feature>
<dbReference type="GO" id="GO:0005789">
    <property type="term" value="C:endoplasmic reticulum membrane"/>
    <property type="evidence" value="ECO:0007669"/>
    <property type="project" value="TreeGrafter"/>
</dbReference>
<dbReference type="Gene3D" id="1.20.120.1760">
    <property type="match status" value="1"/>
</dbReference>
<evidence type="ECO:0008006" key="9">
    <source>
        <dbReference type="Google" id="ProtNLM"/>
    </source>
</evidence>
<evidence type="ECO:0000313" key="8">
    <source>
        <dbReference type="Proteomes" id="UP001497497"/>
    </source>
</evidence>
<feature type="transmembrane region" description="Helical" evidence="6">
    <location>
        <begin position="187"/>
        <end position="208"/>
    </location>
</feature>
<comment type="subcellular location">
    <subcellularLocation>
        <location evidence="1">Membrane</location>
    </subcellularLocation>
</comment>
<dbReference type="PIRSF" id="PIRSF015665">
    <property type="entry name" value="CHOPT"/>
    <property type="match status" value="1"/>
</dbReference>
<dbReference type="GO" id="GO:0004307">
    <property type="term" value="F:ethanolaminephosphotransferase activity"/>
    <property type="evidence" value="ECO:0007669"/>
    <property type="project" value="TreeGrafter"/>
</dbReference>
<reference evidence="7 8" key="1">
    <citation type="submission" date="2024-04" db="EMBL/GenBank/DDBJ databases">
        <authorList>
            <consortium name="Genoscope - CEA"/>
            <person name="William W."/>
        </authorList>
    </citation>
    <scope>NUCLEOTIDE SEQUENCE [LARGE SCALE GENOMIC DNA]</scope>
</reference>
<feature type="transmembrane region" description="Helical" evidence="6">
    <location>
        <begin position="228"/>
        <end position="247"/>
    </location>
</feature>
<dbReference type="InterPro" id="IPR043130">
    <property type="entry name" value="CDP-OH_PTrfase_TM_dom"/>
</dbReference>
<feature type="transmembrane region" description="Helical" evidence="6">
    <location>
        <begin position="267"/>
        <end position="283"/>
    </location>
</feature>
<keyword evidence="3 5" id="KW-0808">Transferase</keyword>
<accession>A0AAV2HWI4</accession>
<evidence type="ECO:0000256" key="1">
    <source>
        <dbReference type="ARBA" id="ARBA00004370"/>
    </source>
</evidence>
<comment type="caution">
    <text evidence="7">The sequence shown here is derived from an EMBL/GenBank/DDBJ whole genome shotgun (WGS) entry which is preliminary data.</text>
</comment>
<proteinExistence type="inferred from homology"/>
<dbReference type="AlphaFoldDB" id="A0AAV2HWI4"/>
<dbReference type="Proteomes" id="UP001497497">
    <property type="component" value="Unassembled WGS sequence"/>
</dbReference>
<feature type="transmembrane region" description="Helical" evidence="6">
    <location>
        <begin position="326"/>
        <end position="345"/>
    </location>
</feature>
<dbReference type="FunFam" id="1.20.120.1760:FF:000016">
    <property type="entry name" value="ethanolaminephosphotransferase 1"/>
    <property type="match status" value="1"/>
</dbReference>
<organism evidence="7 8">
    <name type="scientific">Lymnaea stagnalis</name>
    <name type="common">Great pond snail</name>
    <name type="synonym">Helix stagnalis</name>
    <dbReference type="NCBI Taxonomy" id="6523"/>
    <lineage>
        <taxon>Eukaryota</taxon>
        <taxon>Metazoa</taxon>
        <taxon>Spiralia</taxon>
        <taxon>Lophotrochozoa</taxon>
        <taxon>Mollusca</taxon>
        <taxon>Gastropoda</taxon>
        <taxon>Heterobranchia</taxon>
        <taxon>Euthyneura</taxon>
        <taxon>Panpulmonata</taxon>
        <taxon>Hygrophila</taxon>
        <taxon>Lymnaeoidea</taxon>
        <taxon>Lymnaeidae</taxon>
        <taxon>Lymnaea</taxon>
    </lineage>
</organism>
<dbReference type="PANTHER" id="PTHR10414:SF71">
    <property type="entry name" value="FI05338P"/>
    <property type="match status" value="1"/>
</dbReference>
<name>A0AAV2HWI4_LYMST</name>
<dbReference type="GO" id="GO:0005794">
    <property type="term" value="C:Golgi apparatus"/>
    <property type="evidence" value="ECO:0007669"/>
    <property type="project" value="TreeGrafter"/>
</dbReference>
<dbReference type="GO" id="GO:0006646">
    <property type="term" value="P:phosphatidylethanolamine biosynthetic process"/>
    <property type="evidence" value="ECO:0007669"/>
    <property type="project" value="TreeGrafter"/>
</dbReference>
<evidence type="ECO:0000256" key="4">
    <source>
        <dbReference type="ARBA" id="ARBA00023136"/>
    </source>
</evidence>
<evidence type="ECO:0000256" key="6">
    <source>
        <dbReference type="SAM" id="Phobius"/>
    </source>
</evidence>
<evidence type="ECO:0000256" key="2">
    <source>
        <dbReference type="ARBA" id="ARBA00010441"/>
    </source>
</evidence>
<evidence type="ECO:0000256" key="5">
    <source>
        <dbReference type="RuleBase" id="RU003750"/>
    </source>
</evidence>
<feature type="transmembrane region" description="Helical" evidence="6">
    <location>
        <begin position="351"/>
        <end position="370"/>
    </location>
</feature>
<dbReference type="EMBL" id="CAXITT010000281">
    <property type="protein sequence ID" value="CAL1538007.1"/>
    <property type="molecule type" value="Genomic_DNA"/>
</dbReference>
<feature type="transmembrane region" description="Helical" evidence="6">
    <location>
        <begin position="295"/>
        <end position="314"/>
    </location>
</feature>
<keyword evidence="6" id="KW-1133">Transmembrane helix</keyword>
<dbReference type="InterPro" id="IPR000462">
    <property type="entry name" value="CDP-OH_P_trans"/>
</dbReference>
<protein>
    <recommendedName>
        <fullName evidence="9">Ethanolaminephosphotransferase 1</fullName>
    </recommendedName>
</protein>
<keyword evidence="8" id="KW-1185">Reference proteome</keyword>
<dbReference type="PROSITE" id="PS00379">
    <property type="entry name" value="CDP_ALCOHOL_P_TRANSF"/>
    <property type="match status" value="1"/>
</dbReference>
<gene>
    <name evidence="7" type="ORF">GSLYS_00011828001</name>
</gene>
<dbReference type="PANTHER" id="PTHR10414">
    <property type="entry name" value="ETHANOLAMINEPHOSPHOTRANSFERASE"/>
    <property type="match status" value="1"/>
</dbReference>
<dbReference type="InterPro" id="IPR014472">
    <property type="entry name" value="CHOPT"/>
</dbReference>
<evidence type="ECO:0000313" key="7">
    <source>
        <dbReference type="EMBL" id="CAL1538007.1"/>
    </source>
</evidence>
<evidence type="ECO:0000256" key="3">
    <source>
        <dbReference type="ARBA" id="ARBA00022679"/>
    </source>
</evidence>
<dbReference type="Pfam" id="PF01066">
    <property type="entry name" value="CDP-OH_P_transf"/>
    <property type="match status" value="1"/>
</dbReference>
<comment type="similarity">
    <text evidence="2 5">Belongs to the CDP-alcohol phosphatidyltransferase class-I family.</text>
</comment>
<dbReference type="InterPro" id="IPR048254">
    <property type="entry name" value="CDP_ALCOHOL_P_TRANSF_CS"/>
</dbReference>
<feature type="transmembrane region" description="Helical" evidence="6">
    <location>
        <begin position="156"/>
        <end position="175"/>
    </location>
</feature>
<keyword evidence="6" id="KW-0812">Transmembrane</keyword>